<dbReference type="Proteomes" id="UP000016935">
    <property type="component" value="Unassembled WGS sequence"/>
</dbReference>
<keyword evidence="2" id="KW-1185">Reference proteome</keyword>
<protein>
    <submittedName>
        <fullName evidence="1">Uncharacterized protein</fullName>
    </submittedName>
</protein>
<name>R0IB61_EXST2</name>
<evidence type="ECO:0000313" key="2">
    <source>
        <dbReference type="Proteomes" id="UP000016935"/>
    </source>
</evidence>
<proteinExistence type="predicted"/>
<dbReference type="EMBL" id="KB908844">
    <property type="protein sequence ID" value="EOA82620.1"/>
    <property type="molecule type" value="Genomic_DNA"/>
</dbReference>
<sequence>MSFFGGVPLANANGDMISDRIFATSLQTVSLGAGEGNVLCAIANPLDVKRVLRLDAEATYVGLEDDQDAVVQVDVTEFTIACVV</sequence>
<dbReference type="RefSeq" id="XP_008029355.1">
    <property type="nucleotide sequence ID" value="XM_008031164.1"/>
</dbReference>
<dbReference type="HOGENOM" id="CLU_2528887_0_0_1"/>
<organism evidence="1 2">
    <name type="scientific">Exserohilum turcicum (strain 28A)</name>
    <name type="common">Northern leaf blight fungus</name>
    <name type="synonym">Setosphaeria turcica</name>
    <dbReference type="NCBI Taxonomy" id="671987"/>
    <lineage>
        <taxon>Eukaryota</taxon>
        <taxon>Fungi</taxon>
        <taxon>Dikarya</taxon>
        <taxon>Ascomycota</taxon>
        <taxon>Pezizomycotina</taxon>
        <taxon>Dothideomycetes</taxon>
        <taxon>Pleosporomycetidae</taxon>
        <taxon>Pleosporales</taxon>
        <taxon>Pleosporineae</taxon>
        <taxon>Pleosporaceae</taxon>
        <taxon>Exserohilum</taxon>
    </lineage>
</organism>
<dbReference type="AlphaFoldDB" id="R0IB61"/>
<reference evidence="1 2" key="2">
    <citation type="journal article" date="2013" name="PLoS Genet.">
        <title>Comparative genome structure, secondary metabolite, and effector coding capacity across Cochliobolus pathogens.</title>
        <authorList>
            <person name="Condon B.J."/>
            <person name="Leng Y."/>
            <person name="Wu D."/>
            <person name="Bushley K.E."/>
            <person name="Ohm R.A."/>
            <person name="Otillar R."/>
            <person name="Martin J."/>
            <person name="Schackwitz W."/>
            <person name="Grimwood J."/>
            <person name="MohdZainudin N."/>
            <person name="Xue C."/>
            <person name="Wang R."/>
            <person name="Manning V.A."/>
            <person name="Dhillon B."/>
            <person name="Tu Z.J."/>
            <person name="Steffenson B.J."/>
            <person name="Salamov A."/>
            <person name="Sun H."/>
            <person name="Lowry S."/>
            <person name="LaButti K."/>
            <person name="Han J."/>
            <person name="Copeland A."/>
            <person name="Lindquist E."/>
            <person name="Barry K."/>
            <person name="Schmutz J."/>
            <person name="Baker S.E."/>
            <person name="Ciuffetti L.M."/>
            <person name="Grigoriev I.V."/>
            <person name="Zhong S."/>
            <person name="Turgeon B.G."/>
        </authorList>
    </citation>
    <scope>NUCLEOTIDE SEQUENCE [LARGE SCALE GENOMIC DNA]</scope>
    <source>
        <strain evidence="2">28A</strain>
    </source>
</reference>
<accession>R0IB61</accession>
<evidence type="ECO:0000313" key="1">
    <source>
        <dbReference type="EMBL" id="EOA82620.1"/>
    </source>
</evidence>
<reference evidence="1 2" key="1">
    <citation type="journal article" date="2012" name="PLoS Pathog.">
        <title>Diverse lifestyles and strategies of plant pathogenesis encoded in the genomes of eighteen Dothideomycetes fungi.</title>
        <authorList>
            <person name="Ohm R.A."/>
            <person name="Feau N."/>
            <person name="Henrissat B."/>
            <person name="Schoch C.L."/>
            <person name="Horwitz B.A."/>
            <person name="Barry K.W."/>
            <person name="Condon B.J."/>
            <person name="Copeland A.C."/>
            <person name="Dhillon B."/>
            <person name="Glaser F."/>
            <person name="Hesse C.N."/>
            <person name="Kosti I."/>
            <person name="LaButti K."/>
            <person name="Lindquist E.A."/>
            <person name="Lucas S."/>
            <person name="Salamov A.A."/>
            <person name="Bradshaw R.E."/>
            <person name="Ciuffetti L."/>
            <person name="Hamelin R.C."/>
            <person name="Kema G.H.J."/>
            <person name="Lawrence C."/>
            <person name="Scott J.A."/>
            <person name="Spatafora J.W."/>
            <person name="Turgeon B.G."/>
            <person name="de Wit P.J.G.M."/>
            <person name="Zhong S."/>
            <person name="Goodwin S.B."/>
            <person name="Grigoriev I.V."/>
        </authorList>
    </citation>
    <scope>NUCLEOTIDE SEQUENCE [LARGE SCALE GENOMIC DNA]</scope>
    <source>
        <strain evidence="2">28A</strain>
    </source>
</reference>
<gene>
    <name evidence="1" type="ORF">SETTUDRAFT_22602</name>
</gene>
<dbReference type="GeneID" id="19402575"/>